<keyword evidence="8" id="KW-1185">Reference proteome</keyword>
<feature type="domain" description="V-SNARE coiled-coil homology" evidence="6">
    <location>
        <begin position="1024"/>
        <end position="1088"/>
    </location>
</feature>
<dbReference type="Gene3D" id="1.20.5.110">
    <property type="match status" value="1"/>
</dbReference>
<dbReference type="EMBL" id="OX459120">
    <property type="protein sequence ID" value="CAI9097253.1"/>
    <property type="molecule type" value="Genomic_DNA"/>
</dbReference>
<dbReference type="PANTHER" id="PTHR10241">
    <property type="entry name" value="LETHAL 2 GIANT LARVAE PROTEIN"/>
    <property type="match status" value="1"/>
</dbReference>
<dbReference type="InterPro" id="IPR001680">
    <property type="entry name" value="WD40_rpt"/>
</dbReference>
<evidence type="ECO:0000259" key="6">
    <source>
        <dbReference type="PROSITE" id="PS50892"/>
    </source>
</evidence>
<dbReference type="GO" id="GO:0045159">
    <property type="term" value="F:myosin II binding"/>
    <property type="evidence" value="ECO:0007669"/>
    <property type="project" value="TreeGrafter"/>
</dbReference>
<organism evidence="7 8">
    <name type="scientific">Oldenlandia corymbosa var. corymbosa</name>
    <dbReference type="NCBI Taxonomy" id="529605"/>
    <lineage>
        <taxon>Eukaryota</taxon>
        <taxon>Viridiplantae</taxon>
        <taxon>Streptophyta</taxon>
        <taxon>Embryophyta</taxon>
        <taxon>Tracheophyta</taxon>
        <taxon>Spermatophyta</taxon>
        <taxon>Magnoliopsida</taxon>
        <taxon>eudicotyledons</taxon>
        <taxon>Gunneridae</taxon>
        <taxon>Pentapetalae</taxon>
        <taxon>asterids</taxon>
        <taxon>lamiids</taxon>
        <taxon>Gentianales</taxon>
        <taxon>Rubiaceae</taxon>
        <taxon>Rubioideae</taxon>
        <taxon>Spermacoceae</taxon>
        <taxon>Hedyotis-Oldenlandia complex</taxon>
        <taxon>Oldenlandia</taxon>
    </lineage>
</organism>
<comment type="similarity">
    <text evidence="2">Belongs to the WD repeat L(2)GL family.</text>
</comment>
<dbReference type="SUPFAM" id="SSF58038">
    <property type="entry name" value="SNARE fusion complex"/>
    <property type="match status" value="1"/>
</dbReference>
<dbReference type="InterPro" id="IPR015943">
    <property type="entry name" value="WD40/YVTN_repeat-like_dom_sf"/>
</dbReference>
<sequence length="1089" mass="120273">MLAKRLFQKAAAAHLRHHHQHPENSSSSLTSSDVDLHIILHYGIPPTASILAFDPIQNLLAIGTLDGRIKIIGGDNVECLFVSPEKLPYKYLEFIQNEGYLMGITTDNNIQVWNLRSRSKTCNLHWESNITAFSIICGSTFIYIGDEHGVVSVLLYDEEKAELLHLPYKLPSEASQFPLLVHQPVVGVLPQPCSSGTRVLIAYESGQIILWDILKAQVVVVRGEKVLQLKNEIDSPQTVDSTPVGDKSPQLEEKEISAVCWASCDGSIVAVGYVDGDILLWKTFTSVPGKGTSTSPSSKSQQSGLSDSIVKLQLSPAEKRLPVIVLQWWPSCNSKRDGDGQLLIYGGDEIGSDEVLTVLYIEWSSGMETIHCFARVDLSLPGSFADVAITSGTMGRDKNVSLFILTNPGRLQIFDVASLSTSVSEQGKKMSVSAVDFPPVISTSDPLMTVASLFCLPTDGNLSKAFTEAAKKFISINKFSDAKRWPLAGGGCNHLSSNKDYRILRLYMAGYQDGSVLIWDATYPVLSSLYTLENKIRGVNVDISVASISKLEFCIYTFRLAVGDECGLVRNVPVVWILSSRTCMGFLYLFSFLLELVQIRIFSLVGSEERNFHFVAESTHEVQQLAQDHGPNCRAAFSFFKSRVQALKFTNNGAELAAGYNCGHVVVFDMNAFSVTFVINTQSCPISLCDVILDCCANNLNSGSKDGKDQCSTKDCRTISPRQKQQLDEVVTSQTAQETMTNADSNCEVEKSQSSDIKSPGQHLDQLIVILCCNDIICVYSAKSIVQGDKKSISKVRLTKPCFWTTTIMKDGRVCGLVLLYLTGDIEIRSLPNLELLNENSLTSILKWNLKANMERMMSSTANGHIALVNGSELAFLSILSNENDFRIPESLPALHDEVVAAAAKAATSFSSKHKKKQGSGRGLLHGIVKGFKKEKFNPIDFAWDSESFSSHLVEIFLRNLSPSQPPISNETELDIDDIEIDEPVLVESSSREVEGKRDNKADREKLFDGRVADVKPRVRTPEEILATYRKAGDASSVAGQARNKLLERQEKLQRISKRTEELRNGAEDFASLANELVKVMENRKWWQI</sequence>
<proteinExistence type="inferred from homology"/>
<dbReference type="GO" id="GO:0006893">
    <property type="term" value="P:Golgi to plasma membrane transport"/>
    <property type="evidence" value="ECO:0007669"/>
    <property type="project" value="TreeGrafter"/>
</dbReference>
<dbReference type="SUPFAM" id="SSF50998">
    <property type="entry name" value="Quinoprotein alcohol dehydrogenase-like"/>
    <property type="match status" value="1"/>
</dbReference>
<evidence type="ECO:0000256" key="4">
    <source>
        <dbReference type="ARBA" id="ARBA00022490"/>
    </source>
</evidence>
<dbReference type="GO" id="GO:0005886">
    <property type="term" value="C:plasma membrane"/>
    <property type="evidence" value="ECO:0007669"/>
    <property type="project" value="TreeGrafter"/>
</dbReference>
<dbReference type="InterPro" id="IPR042855">
    <property type="entry name" value="V_SNARE_CC"/>
</dbReference>
<dbReference type="Proteomes" id="UP001161247">
    <property type="component" value="Chromosome 3"/>
</dbReference>
<dbReference type="GO" id="GO:0006887">
    <property type="term" value="P:exocytosis"/>
    <property type="evidence" value="ECO:0007669"/>
    <property type="project" value="UniProtKB-KW"/>
</dbReference>
<evidence type="ECO:0000256" key="1">
    <source>
        <dbReference type="ARBA" id="ARBA00004496"/>
    </source>
</evidence>
<evidence type="ECO:0000256" key="3">
    <source>
        <dbReference type="ARBA" id="ARBA00022483"/>
    </source>
</evidence>
<dbReference type="GO" id="GO:0005737">
    <property type="term" value="C:cytoplasm"/>
    <property type="evidence" value="ECO:0007669"/>
    <property type="project" value="UniProtKB-SubCell"/>
</dbReference>
<dbReference type="PANTHER" id="PTHR10241:SF25">
    <property type="entry name" value="TOMOSYN, ISOFORM C"/>
    <property type="match status" value="1"/>
</dbReference>
<dbReference type="CDD" id="cd15873">
    <property type="entry name" value="R-SNARE_STXBP5_6"/>
    <property type="match status" value="1"/>
</dbReference>
<comment type="subcellular location">
    <subcellularLocation>
        <location evidence="1">Cytoplasm</location>
    </subcellularLocation>
</comment>
<dbReference type="SMART" id="SM00320">
    <property type="entry name" value="WD40"/>
    <property type="match status" value="6"/>
</dbReference>
<keyword evidence="5" id="KW-0175">Coiled coil</keyword>
<gene>
    <name evidence="7" type="ORF">OLC1_LOCUS7797</name>
</gene>
<evidence type="ECO:0000313" key="7">
    <source>
        <dbReference type="EMBL" id="CAI9097253.1"/>
    </source>
</evidence>
<reference evidence="7" key="1">
    <citation type="submission" date="2023-03" db="EMBL/GenBank/DDBJ databases">
        <authorList>
            <person name="Julca I."/>
        </authorList>
    </citation>
    <scope>NUCLEOTIDE SEQUENCE</scope>
</reference>
<keyword evidence="4" id="KW-0963">Cytoplasm</keyword>
<protein>
    <submittedName>
        <fullName evidence="7">OLC1v1033636C3</fullName>
    </submittedName>
</protein>
<dbReference type="SUPFAM" id="SSF50978">
    <property type="entry name" value="WD40 repeat-like"/>
    <property type="match status" value="1"/>
</dbReference>
<name>A0AAV1CQ47_OLDCO</name>
<dbReference type="GO" id="GO:0019905">
    <property type="term" value="F:syntaxin binding"/>
    <property type="evidence" value="ECO:0007669"/>
    <property type="project" value="TreeGrafter"/>
</dbReference>
<evidence type="ECO:0000256" key="5">
    <source>
        <dbReference type="PROSITE-ProRule" id="PRU00290"/>
    </source>
</evidence>
<accession>A0AAV1CQ47</accession>
<dbReference type="AlphaFoldDB" id="A0AAV1CQ47"/>
<dbReference type="Gene3D" id="2.130.10.10">
    <property type="entry name" value="YVTN repeat-like/Quinoprotein amine dehydrogenase"/>
    <property type="match status" value="3"/>
</dbReference>
<dbReference type="InterPro" id="IPR011047">
    <property type="entry name" value="Quinoprotein_ADH-like_sf"/>
</dbReference>
<dbReference type="InterPro" id="IPR036322">
    <property type="entry name" value="WD40_repeat_dom_sf"/>
</dbReference>
<evidence type="ECO:0000256" key="2">
    <source>
        <dbReference type="ARBA" id="ARBA00008070"/>
    </source>
</evidence>
<dbReference type="GO" id="GO:0005096">
    <property type="term" value="F:GTPase activator activity"/>
    <property type="evidence" value="ECO:0007669"/>
    <property type="project" value="TreeGrafter"/>
</dbReference>
<dbReference type="PROSITE" id="PS50892">
    <property type="entry name" value="V_SNARE"/>
    <property type="match status" value="1"/>
</dbReference>
<evidence type="ECO:0000313" key="8">
    <source>
        <dbReference type="Proteomes" id="UP001161247"/>
    </source>
</evidence>
<keyword evidence="3" id="KW-0268">Exocytosis</keyword>